<keyword evidence="1" id="KW-1133">Transmembrane helix</keyword>
<dbReference type="EMBL" id="UOFS01000048">
    <property type="protein sequence ID" value="VAX01330.1"/>
    <property type="molecule type" value="Genomic_DNA"/>
</dbReference>
<name>A0A3B1ASY5_9ZZZZ</name>
<evidence type="ECO:0000256" key="1">
    <source>
        <dbReference type="SAM" id="Phobius"/>
    </source>
</evidence>
<organism evidence="2">
    <name type="scientific">hydrothermal vent metagenome</name>
    <dbReference type="NCBI Taxonomy" id="652676"/>
    <lineage>
        <taxon>unclassified sequences</taxon>
        <taxon>metagenomes</taxon>
        <taxon>ecological metagenomes</taxon>
    </lineage>
</organism>
<feature type="transmembrane region" description="Helical" evidence="1">
    <location>
        <begin position="9"/>
        <end position="28"/>
    </location>
</feature>
<sequence>MFNKISKALRLFFLIIAITIALGIYLTGYTTVHWVLYLPLVFMLFASITGICPGIIVSKMIVGEK</sequence>
<protein>
    <submittedName>
        <fullName evidence="2">Uncharacterized protein</fullName>
    </submittedName>
</protein>
<keyword evidence="1" id="KW-0472">Membrane</keyword>
<accession>A0A3B1ASY5</accession>
<feature type="transmembrane region" description="Helical" evidence="1">
    <location>
        <begin position="34"/>
        <end position="57"/>
    </location>
</feature>
<keyword evidence="1" id="KW-0812">Transmembrane</keyword>
<reference evidence="2" key="1">
    <citation type="submission" date="2018-06" db="EMBL/GenBank/DDBJ databases">
        <authorList>
            <person name="Zhirakovskaya E."/>
        </authorList>
    </citation>
    <scope>NUCLEOTIDE SEQUENCE</scope>
</reference>
<evidence type="ECO:0000313" key="2">
    <source>
        <dbReference type="EMBL" id="VAX01330.1"/>
    </source>
</evidence>
<gene>
    <name evidence="2" type="ORF">MNBD_GAMMA22-3137</name>
</gene>
<dbReference type="AlphaFoldDB" id="A0A3B1ASY5"/>
<proteinExistence type="predicted"/>